<keyword evidence="3" id="KW-1185">Reference proteome</keyword>
<proteinExistence type="predicted"/>
<dbReference type="Proteomes" id="UP000663722">
    <property type="component" value="Chromosome"/>
</dbReference>
<organism evidence="2 3">
    <name type="scientific">Desulfonema magnum</name>
    <dbReference type="NCBI Taxonomy" id="45655"/>
    <lineage>
        <taxon>Bacteria</taxon>
        <taxon>Pseudomonadati</taxon>
        <taxon>Thermodesulfobacteriota</taxon>
        <taxon>Desulfobacteria</taxon>
        <taxon>Desulfobacterales</taxon>
        <taxon>Desulfococcaceae</taxon>
        <taxon>Desulfonema</taxon>
    </lineage>
</organism>
<sequence>MSRIADISFNPFRRKGILRFIFNHFYHLLYCVIILLEIQKTLSERWVKNII</sequence>
<feature type="transmembrane region" description="Helical" evidence="1">
    <location>
        <begin position="20"/>
        <end position="38"/>
    </location>
</feature>
<evidence type="ECO:0000313" key="3">
    <source>
        <dbReference type="Proteomes" id="UP000663722"/>
    </source>
</evidence>
<reference evidence="2" key="1">
    <citation type="journal article" date="2021" name="Microb. Physiol.">
        <title>Proteogenomic Insights into the Physiology of Marine, Sulfate-Reducing, Filamentous Desulfonema limicola and Desulfonema magnum.</title>
        <authorList>
            <person name="Schnaars V."/>
            <person name="Wohlbrand L."/>
            <person name="Scheve S."/>
            <person name="Hinrichs C."/>
            <person name="Reinhardt R."/>
            <person name="Rabus R."/>
        </authorList>
    </citation>
    <scope>NUCLEOTIDE SEQUENCE</scope>
    <source>
        <strain evidence="2">4be13</strain>
    </source>
</reference>
<accession>A0A975BUG3</accession>
<name>A0A975BUG3_9BACT</name>
<evidence type="ECO:0000256" key="1">
    <source>
        <dbReference type="SAM" id="Phobius"/>
    </source>
</evidence>
<keyword evidence="1" id="KW-1133">Transmembrane helix</keyword>
<dbReference type="EMBL" id="CP061800">
    <property type="protein sequence ID" value="QTA91537.1"/>
    <property type="molecule type" value="Genomic_DNA"/>
</dbReference>
<keyword evidence="1" id="KW-0472">Membrane</keyword>
<evidence type="ECO:0000313" key="2">
    <source>
        <dbReference type="EMBL" id="QTA91537.1"/>
    </source>
</evidence>
<protein>
    <submittedName>
        <fullName evidence="2">Uncharacterized protein</fullName>
    </submittedName>
</protein>
<dbReference type="AlphaFoldDB" id="A0A975BUG3"/>
<keyword evidence="1" id="KW-0812">Transmembrane</keyword>
<dbReference type="KEGG" id="dmm:dnm_076060"/>
<gene>
    <name evidence="2" type="ORF">dnm_076060</name>
</gene>